<dbReference type="SUPFAM" id="SSF56784">
    <property type="entry name" value="HAD-like"/>
    <property type="match status" value="1"/>
</dbReference>
<dbReference type="SUPFAM" id="SSF55008">
    <property type="entry name" value="HMA, heavy metal-associated domain"/>
    <property type="match status" value="1"/>
</dbReference>
<keyword evidence="3 10" id="KW-0812">Transmembrane</keyword>
<feature type="domain" description="HMA" evidence="11">
    <location>
        <begin position="34"/>
        <end position="99"/>
    </location>
</feature>
<dbReference type="InterPro" id="IPR023299">
    <property type="entry name" value="ATPase_P-typ_cyto_dom_N"/>
</dbReference>
<evidence type="ECO:0000256" key="8">
    <source>
        <dbReference type="ARBA" id="ARBA00022989"/>
    </source>
</evidence>
<dbReference type="CDD" id="cd02079">
    <property type="entry name" value="P-type_ATPase_HM"/>
    <property type="match status" value="1"/>
</dbReference>
<dbReference type="AlphaFoldDB" id="A0AAE0LDD3"/>
<keyword evidence="7" id="KW-1278">Translocase</keyword>
<dbReference type="FunFam" id="2.70.150.10:FF:000002">
    <property type="entry name" value="Copper-transporting ATPase 1, putative"/>
    <property type="match status" value="1"/>
</dbReference>
<dbReference type="InterPro" id="IPR059000">
    <property type="entry name" value="ATPase_P-type_domA"/>
</dbReference>
<protein>
    <submittedName>
        <fullName evidence="12">Cadmium/zinc-transporting ATPase</fullName>
    </submittedName>
</protein>
<dbReference type="Gene3D" id="3.40.50.1000">
    <property type="entry name" value="HAD superfamily/HAD-like"/>
    <property type="match status" value="1"/>
</dbReference>
<evidence type="ECO:0000256" key="2">
    <source>
        <dbReference type="ARBA" id="ARBA00006024"/>
    </source>
</evidence>
<name>A0AAE0LDD3_9CHLO</name>
<evidence type="ECO:0000256" key="9">
    <source>
        <dbReference type="ARBA" id="ARBA00023136"/>
    </source>
</evidence>
<evidence type="ECO:0000256" key="4">
    <source>
        <dbReference type="ARBA" id="ARBA00022723"/>
    </source>
</evidence>
<dbReference type="InterPro" id="IPR008250">
    <property type="entry name" value="ATPase_P-typ_transduc_dom_A_sf"/>
</dbReference>
<accession>A0AAE0LDD3</accession>
<dbReference type="GO" id="GO:0046872">
    <property type="term" value="F:metal ion binding"/>
    <property type="evidence" value="ECO:0007669"/>
    <property type="project" value="UniProtKB-KW"/>
</dbReference>
<dbReference type="Pfam" id="PF00403">
    <property type="entry name" value="HMA"/>
    <property type="match status" value="1"/>
</dbReference>
<evidence type="ECO:0000256" key="7">
    <source>
        <dbReference type="ARBA" id="ARBA00022967"/>
    </source>
</evidence>
<dbReference type="PRINTS" id="PR00120">
    <property type="entry name" value="HATPASE"/>
</dbReference>
<sequence length="821" mass="86780">MENENGKEEAVSSGQPAAVTDLVVHLQDESAALVHTSLHVAGMCCQKEVPLVEKLLKPLPGVHEVNINVMAQLVLVDHDDQTAARQLVSTLNAAQLGAMLSTEYRRLQQEPRGFWNSLPSWHIILAGLLWLVSMLSLIPGPAWMEHFKWVALIVIAVDIPPILRRAFLAASHGLLDINLLMALAVAGAVGLGEYFEGAAVVFLFSLSEWLEHEVTRRARDSLSEILSLRPEDAYLLSKEERVPVEEVAVGDMVGIKVGEKIPVDGIVQSGASSVDEASLTGESRPVEKRVGATVSAGTINLSSYLEVECTARVGDSAVGRLVRLLEQAQGSRSPTEKQVEEFGKVYTPVVVFAATLAATIPFAFGTEVGKEWLYRACVLLVVACPCALIISTPITYMCALSRAAKTGILVKGGCHLETLGRLRVIGMDKTGTLTQGNFRLVELLPVTPATPAVAAGAQPAVATLTQKQMLRLLLSVEALSSHPMAAALCAAARAKGVTPAEDVCDFEVLSQGGVAATIDGRRVRVGSSRVARELGWTASGYAELKGSAEGAPAGETVVEMLARWEAGGGTAGWIGVDSEPVAVLHVADAVRPEAKEAVAELTRLQVSTVMLTGDNKGAAEAVRAQLGLPMARAELLPQDKLTELAKLKEDSRAQKGTVGMIGDGINDGPALAAADVGIAMGAAGTAVAMETADVALMDSDLRKVAEAVSIGKSCRSKITQNMTLAFIIKFVTLALTLTGFGSLWLAISADIGAMLLVVLNGMTLLPKSASSSDNQICVADYYNEDDEEEGDLSLAIEKTQPGDSTDLVIEMVENQDPDRAV</sequence>
<dbReference type="InterPro" id="IPR006121">
    <property type="entry name" value="HMA_dom"/>
</dbReference>
<dbReference type="GO" id="GO:0019829">
    <property type="term" value="F:ATPase-coupled monoatomic cation transmembrane transporter activity"/>
    <property type="evidence" value="ECO:0007669"/>
    <property type="project" value="InterPro"/>
</dbReference>
<proteinExistence type="inferred from homology"/>
<dbReference type="PANTHER" id="PTHR48085">
    <property type="entry name" value="CADMIUM/ZINC-TRANSPORTING ATPASE HMA2-RELATED"/>
    <property type="match status" value="1"/>
</dbReference>
<feature type="transmembrane region" description="Helical" evidence="10">
    <location>
        <begin position="179"/>
        <end position="206"/>
    </location>
</feature>
<dbReference type="InterPro" id="IPR018303">
    <property type="entry name" value="ATPase_P-typ_P_site"/>
</dbReference>
<dbReference type="InterPro" id="IPR036163">
    <property type="entry name" value="HMA_dom_sf"/>
</dbReference>
<organism evidence="12 13">
    <name type="scientific">Cymbomonas tetramitiformis</name>
    <dbReference type="NCBI Taxonomy" id="36881"/>
    <lineage>
        <taxon>Eukaryota</taxon>
        <taxon>Viridiplantae</taxon>
        <taxon>Chlorophyta</taxon>
        <taxon>Pyramimonadophyceae</taxon>
        <taxon>Pyramimonadales</taxon>
        <taxon>Pyramimonadaceae</taxon>
        <taxon>Cymbomonas</taxon>
    </lineage>
</organism>
<dbReference type="GO" id="GO:0005524">
    <property type="term" value="F:ATP binding"/>
    <property type="evidence" value="ECO:0007669"/>
    <property type="project" value="UniProtKB-UniRule"/>
</dbReference>
<dbReference type="Pfam" id="PF00122">
    <property type="entry name" value="E1-E2_ATPase"/>
    <property type="match status" value="1"/>
</dbReference>
<dbReference type="GO" id="GO:0016887">
    <property type="term" value="F:ATP hydrolysis activity"/>
    <property type="evidence" value="ECO:0007669"/>
    <property type="project" value="InterPro"/>
</dbReference>
<dbReference type="PROSITE" id="PS01229">
    <property type="entry name" value="COF_2"/>
    <property type="match status" value="1"/>
</dbReference>
<gene>
    <name evidence="12" type="ORF">CYMTET_11537</name>
</gene>
<evidence type="ECO:0000256" key="3">
    <source>
        <dbReference type="ARBA" id="ARBA00022692"/>
    </source>
</evidence>
<evidence type="ECO:0000256" key="5">
    <source>
        <dbReference type="ARBA" id="ARBA00022741"/>
    </source>
</evidence>
<keyword evidence="5 10" id="KW-0547">Nucleotide-binding</keyword>
<dbReference type="EMBL" id="LGRX02004321">
    <property type="protein sequence ID" value="KAK3280625.1"/>
    <property type="molecule type" value="Genomic_DNA"/>
</dbReference>
<dbReference type="NCBIfam" id="TIGR01525">
    <property type="entry name" value="ATPase-IB_hvy"/>
    <property type="match status" value="1"/>
</dbReference>
<dbReference type="SFLD" id="SFLDS00003">
    <property type="entry name" value="Haloacid_Dehalogenase"/>
    <property type="match status" value="1"/>
</dbReference>
<comment type="caution">
    <text evidence="12">The sequence shown here is derived from an EMBL/GenBank/DDBJ whole genome shotgun (WGS) entry which is preliminary data.</text>
</comment>
<dbReference type="Gene3D" id="3.30.70.100">
    <property type="match status" value="1"/>
</dbReference>
<dbReference type="Pfam" id="PF00702">
    <property type="entry name" value="Hydrolase"/>
    <property type="match status" value="1"/>
</dbReference>
<keyword evidence="4 10" id="KW-0479">Metal-binding</keyword>
<dbReference type="Gene3D" id="2.70.150.10">
    <property type="entry name" value="Calcium-transporting ATPase, cytoplasmic transduction domain A"/>
    <property type="match status" value="1"/>
</dbReference>
<dbReference type="PRINTS" id="PR00119">
    <property type="entry name" value="CATATPASE"/>
</dbReference>
<dbReference type="NCBIfam" id="TIGR01494">
    <property type="entry name" value="ATPase_P-type"/>
    <property type="match status" value="2"/>
</dbReference>
<dbReference type="Gene3D" id="3.40.1110.10">
    <property type="entry name" value="Calcium-transporting ATPase, cytoplasmic domain N"/>
    <property type="match status" value="1"/>
</dbReference>
<feature type="transmembrane region" description="Helical" evidence="10">
    <location>
        <begin position="718"/>
        <end position="737"/>
    </location>
</feature>
<dbReference type="SFLD" id="SFLDF00027">
    <property type="entry name" value="p-type_atpase"/>
    <property type="match status" value="1"/>
</dbReference>
<evidence type="ECO:0000256" key="1">
    <source>
        <dbReference type="ARBA" id="ARBA00004141"/>
    </source>
</evidence>
<evidence type="ECO:0000313" key="13">
    <source>
        <dbReference type="Proteomes" id="UP001190700"/>
    </source>
</evidence>
<feature type="transmembrane region" description="Helical" evidence="10">
    <location>
        <begin position="345"/>
        <end position="366"/>
    </location>
</feature>
<keyword evidence="8 10" id="KW-1133">Transmembrane helix</keyword>
<dbReference type="PROSITE" id="PS00154">
    <property type="entry name" value="ATPASE_E1_E2"/>
    <property type="match status" value="1"/>
</dbReference>
<dbReference type="InterPro" id="IPR044492">
    <property type="entry name" value="P_typ_ATPase_HD_dom"/>
</dbReference>
<comment type="similarity">
    <text evidence="2 10">Belongs to the cation transport ATPase (P-type) (TC 3.A.3) family. Type IB subfamily.</text>
</comment>
<reference evidence="12 13" key="1">
    <citation type="journal article" date="2015" name="Genome Biol. Evol.">
        <title>Comparative Genomics of a Bacterivorous Green Alga Reveals Evolutionary Causalities and Consequences of Phago-Mixotrophic Mode of Nutrition.</title>
        <authorList>
            <person name="Burns J.A."/>
            <person name="Paasch A."/>
            <person name="Narechania A."/>
            <person name="Kim E."/>
        </authorList>
    </citation>
    <scope>NUCLEOTIDE SEQUENCE [LARGE SCALE GENOMIC DNA]</scope>
    <source>
        <strain evidence="12 13">PLY_AMNH</strain>
    </source>
</reference>
<dbReference type="InterPro" id="IPR027256">
    <property type="entry name" value="P-typ_ATPase_IB"/>
</dbReference>
<dbReference type="InterPro" id="IPR051014">
    <property type="entry name" value="Cation_Transport_ATPase_IB"/>
</dbReference>
<dbReference type="InterPro" id="IPR023214">
    <property type="entry name" value="HAD_sf"/>
</dbReference>
<dbReference type="PANTHER" id="PTHR48085:SF5">
    <property type="entry name" value="CADMIUM_ZINC-TRANSPORTING ATPASE HMA4-RELATED"/>
    <property type="match status" value="1"/>
</dbReference>
<dbReference type="InterPro" id="IPR001757">
    <property type="entry name" value="P_typ_ATPase"/>
</dbReference>
<comment type="subcellular location">
    <subcellularLocation>
        <location evidence="1">Membrane</location>
        <topology evidence="1">Multi-pass membrane protein</topology>
    </subcellularLocation>
</comment>
<evidence type="ECO:0000256" key="6">
    <source>
        <dbReference type="ARBA" id="ARBA00022840"/>
    </source>
</evidence>
<dbReference type="GO" id="GO:0016020">
    <property type="term" value="C:membrane"/>
    <property type="evidence" value="ECO:0007669"/>
    <property type="project" value="UniProtKB-SubCell"/>
</dbReference>
<keyword evidence="13" id="KW-1185">Reference proteome</keyword>
<dbReference type="SFLD" id="SFLDG00002">
    <property type="entry name" value="C1.7:_P-type_atpase_like"/>
    <property type="match status" value="1"/>
</dbReference>
<evidence type="ECO:0000256" key="10">
    <source>
        <dbReference type="RuleBase" id="RU362081"/>
    </source>
</evidence>
<dbReference type="SUPFAM" id="SSF81665">
    <property type="entry name" value="Calcium ATPase, transmembrane domain M"/>
    <property type="match status" value="1"/>
</dbReference>
<evidence type="ECO:0000259" key="11">
    <source>
        <dbReference type="PROSITE" id="PS50846"/>
    </source>
</evidence>
<dbReference type="Proteomes" id="UP001190700">
    <property type="component" value="Unassembled WGS sequence"/>
</dbReference>
<feature type="transmembrane region" description="Helical" evidence="10">
    <location>
        <begin position="120"/>
        <end position="137"/>
    </location>
</feature>
<dbReference type="SUPFAM" id="SSF81653">
    <property type="entry name" value="Calcium ATPase, transduction domain A"/>
    <property type="match status" value="1"/>
</dbReference>
<evidence type="ECO:0000313" key="12">
    <source>
        <dbReference type="EMBL" id="KAK3280625.1"/>
    </source>
</evidence>
<dbReference type="PROSITE" id="PS50846">
    <property type="entry name" value="HMA_2"/>
    <property type="match status" value="1"/>
</dbReference>
<dbReference type="InterPro" id="IPR023298">
    <property type="entry name" value="ATPase_P-typ_TM_dom_sf"/>
</dbReference>
<keyword evidence="6 10" id="KW-0067">ATP-binding</keyword>
<dbReference type="InterPro" id="IPR036412">
    <property type="entry name" value="HAD-like_sf"/>
</dbReference>
<dbReference type="CDD" id="cd00371">
    <property type="entry name" value="HMA"/>
    <property type="match status" value="1"/>
</dbReference>
<feature type="transmembrane region" description="Helical" evidence="10">
    <location>
        <begin position="372"/>
        <end position="396"/>
    </location>
</feature>
<keyword evidence="9 10" id="KW-0472">Membrane</keyword>